<gene>
    <name evidence="1" type="ORF">A4H02_03040</name>
</gene>
<dbReference type="STRING" id="1008305.A4H02_03040"/>
<dbReference type="Proteomes" id="UP000094570">
    <property type="component" value="Unassembled WGS sequence"/>
</dbReference>
<dbReference type="EMBL" id="LWAF01000003">
    <property type="protein sequence ID" value="ODN30857.1"/>
    <property type="molecule type" value="Genomic_DNA"/>
</dbReference>
<organism evidence="1 2">
    <name type="scientific">Fervidobacterium thailandense</name>
    <dbReference type="NCBI Taxonomy" id="1008305"/>
    <lineage>
        <taxon>Bacteria</taxon>
        <taxon>Thermotogati</taxon>
        <taxon>Thermotogota</taxon>
        <taxon>Thermotogae</taxon>
        <taxon>Thermotogales</taxon>
        <taxon>Fervidobacteriaceae</taxon>
        <taxon>Fervidobacterium</taxon>
    </lineage>
</organism>
<protein>
    <submittedName>
        <fullName evidence="1">Uncharacterized protein</fullName>
    </submittedName>
</protein>
<evidence type="ECO:0000313" key="2">
    <source>
        <dbReference type="Proteomes" id="UP000094570"/>
    </source>
</evidence>
<comment type="caution">
    <text evidence="1">The sequence shown here is derived from an EMBL/GenBank/DDBJ whole genome shotgun (WGS) entry which is preliminary data.</text>
</comment>
<evidence type="ECO:0000313" key="1">
    <source>
        <dbReference type="EMBL" id="ODN30857.1"/>
    </source>
</evidence>
<dbReference type="AlphaFoldDB" id="A0A1E3G3M6"/>
<proteinExistence type="predicted"/>
<accession>A0A1E3G3M6</accession>
<keyword evidence="2" id="KW-1185">Reference proteome</keyword>
<sequence>MEVGSSTGSALFELLLERWYNLPLVQLKYYGAEIPPDLRYAVGRVLVELGCVPLEDRETSYKLFTNQTSDELERKIVAEINVHVHRDERLVDFRTFSCGEEIIFSIPADHLNFENLSLVLSEILKRTGFEPSLSEESAESTETKRAEFQKTVPDTVFVGRDGELKIIPGYGLPLLVSRNLDYVPGMVTFSGEVYDPKLKFNTQDDLLRALYEIPIVTSGARQLYVDRMIEGTRTIWNNLRVLAIWDNIVLFADGSVSDSSLSWRMKVSQTPVDFLVYDGLLTILDVAGNFYVLDIKTRRIIYNDRFPDFKRLGRTESGILIETTDRVLEFGKTLKKKVVSSFREPSGTDRYLYSQPVYPSVTRLFRTNFGIFLEDTFIGNEVFFFFVKSNKMFLLTDVGTWVLDLQN</sequence>
<name>A0A1E3G3M6_9BACT</name>
<reference evidence="2" key="1">
    <citation type="submission" date="2016-04" db="EMBL/GenBank/DDBJ databases">
        <title>The genome sequence project of a novel Fervidobacterium isolate from a hot spring in Thailand.</title>
        <authorList>
            <person name="Gonzalez J.M."/>
            <person name="Cuecas A."/>
            <person name="Kanoksilapatham W."/>
        </authorList>
    </citation>
    <scope>NUCLEOTIDE SEQUENCE [LARGE SCALE GENOMIC DNA]</scope>
    <source>
        <strain evidence="2">FC2004</strain>
    </source>
</reference>